<gene>
    <name evidence="2" type="ORF">CAEBREN_21563</name>
</gene>
<dbReference type="OMA" id="FIGHELQ"/>
<dbReference type="EMBL" id="GL379819">
    <property type="protein sequence ID" value="EGT47152.1"/>
    <property type="molecule type" value="Genomic_DNA"/>
</dbReference>
<accession>G0MXQ7</accession>
<evidence type="ECO:0000313" key="3">
    <source>
        <dbReference type="Proteomes" id="UP000008068"/>
    </source>
</evidence>
<feature type="compositionally biased region" description="Polar residues" evidence="1">
    <location>
        <begin position="200"/>
        <end position="216"/>
    </location>
</feature>
<sequence length="224" mass="26000">MEVENGERMYLSENLEVTDHYSYENQFHDLLVRFIYEMNLPFETVENPILKEMIHHLNPNVSLPTAVELMTPFDEQGRQEEAEKEEEEEEEEVAFCSREFFEQSTEHEPPLDLAKLPSPEEMNAVYNGTDRSFCMVCLEWKDHSKVRKLCLSEVPIILFACFAEGVHTMEIAQELYSCRIHKSCISHFIPVVPPKPMKHTSSSEYPLGSANTSQSDFPDDFLEL</sequence>
<dbReference type="AlphaFoldDB" id="G0MXQ7"/>
<dbReference type="HOGENOM" id="CLU_1235999_0_0_1"/>
<name>G0MXQ7_CAEBE</name>
<feature type="region of interest" description="Disordered" evidence="1">
    <location>
        <begin position="200"/>
        <end position="224"/>
    </location>
</feature>
<keyword evidence="3" id="KW-1185">Reference proteome</keyword>
<evidence type="ECO:0000256" key="1">
    <source>
        <dbReference type="SAM" id="MobiDB-lite"/>
    </source>
</evidence>
<dbReference type="InParanoid" id="G0MXQ7"/>
<protein>
    <submittedName>
        <fullName evidence="2">Uncharacterized protein</fullName>
    </submittedName>
</protein>
<evidence type="ECO:0000313" key="2">
    <source>
        <dbReference type="EMBL" id="EGT47152.1"/>
    </source>
</evidence>
<organism evidence="3">
    <name type="scientific">Caenorhabditis brenneri</name>
    <name type="common">Nematode worm</name>
    <dbReference type="NCBI Taxonomy" id="135651"/>
    <lineage>
        <taxon>Eukaryota</taxon>
        <taxon>Metazoa</taxon>
        <taxon>Ecdysozoa</taxon>
        <taxon>Nematoda</taxon>
        <taxon>Chromadorea</taxon>
        <taxon>Rhabditida</taxon>
        <taxon>Rhabditina</taxon>
        <taxon>Rhabditomorpha</taxon>
        <taxon>Rhabditoidea</taxon>
        <taxon>Rhabditidae</taxon>
        <taxon>Peloderinae</taxon>
        <taxon>Caenorhabditis</taxon>
    </lineage>
</organism>
<reference evidence="3" key="1">
    <citation type="submission" date="2011-07" db="EMBL/GenBank/DDBJ databases">
        <authorList>
            <consortium name="Caenorhabditis brenneri Sequencing and Analysis Consortium"/>
            <person name="Wilson R.K."/>
        </authorList>
    </citation>
    <scope>NUCLEOTIDE SEQUENCE [LARGE SCALE GENOMIC DNA]</scope>
    <source>
        <strain evidence="3">PB2801</strain>
    </source>
</reference>
<dbReference type="eggNOG" id="ENOG502TIW0">
    <property type="taxonomic scope" value="Eukaryota"/>
</dbReference>
<dbReference type="Proteomes" id="UP000008068">
    <property type="component" value="Unassembled WGS sequence"/>
</dbReference>
<proteinExistence type="predicted"/>